<keyword evidence="1 3" id="KW-0853">WD repeat</keyword>
<dbReference type="InParanoid" id="A0A804IFH0"/>
<dbReference type="Gene3D" id="2.130.10.10">
    <property type="entry name" value="YVTN repeat-like/Quinoprotein amine dehydrogenase"/>
    <property type="match status" value="1"/>
</dbReference>
<dbReference type="InterPro" id="IPR020472">
    <property type="entry name" value="WD40_PAC1"/>
</dbReference>
<name>A0A804IFH0_MUSAM</name>
<dbReference type="PRINTS" id="PR00320">
    <property type="entry name" value="GPROTEINBRPT"/>
</dbReference>
<dbReference type="InterPro" id="IPR036322">
    <property type="entry name" value="WD40_repeat_dom_sf"/>
</dbReference>
<sequence length="700" mass="79193">MVNEICGCTCIRSIELNEGEDVFFDSLDYFCTSFDPESSGSYLVQESDFEIRKFPYEFWMKELPTVSVRERRNKFLRETGFDKLILSKLGCTKEPGGVRHTVPLEQIDLEMNVDSLLSPAYGGNDDSTCSLGALVTEKNIVVQNLGQNGSIAMLNEVDSNRTTSWQEIETYVGSQVVQPFLGEETRPNGTRRDRTLIEDKKLSRRWWRRLTSKMSAGGTYIKYAVTGNSEFPKMLMKKVIHENKNNTEIRVFCMVQEIVAHKSLIRTMKFSPCGTYLATGGEDCVVRIWRFREVEASHNCLVADGSSSLHDTKSKFRRKGFSCASFVSPDEILKLEKVPLHEYFGHTSDILDLSWSKSDCLLSASKDKTVRMWKVGCESCIKVFHHNDCVTCIQFNPVDDQYFISGSIDGKVRIWGIDENRVVDWADTRNIITAISYQTDGKGFVVGTLTGNCRFYVYTDNNLQLERELCIRGKKKLIGKQITGLQFCPGDSKKVMITSVHSKIRIFDGFDIVQKFGGSWKSKSYVAASFTSDARYIVSIDENSNICIRDYSSSAIPLSKGVESIYPCEGFFTEGVTVAVPWPGIETRGAYSYNTSIHSSAPFEHFPKSVSQCQHRDFFSLRSCFSAGGTSRASATWPEEKLPVIPVPSKRVNHNHMHHLCQRYQESESLVATSRLLIVTGSCSGMIRLFNYRRLPIRFC</sequence>
<keyword evidence="2" id="KW-0677">Repeat</keyword>
<dbReference type="PROSITE" id="PS50082">
    <property type="entry name" value="WD_REPEATS_2"/>
    <property type="match status" value="3"/>
</dbReference>
<dbReference type="PANTHER" id="PTHR14221:SF31">
    <property type="entry name" value="TRANSDUCIN_WD40 REPEAT-LIKE SUPERFAMILY PROTEIN"/>
    <property type="match status" value="1"/>
</dbReference>
<proteinExistence type="predicted"/>
<dbReference type="SUPFAM" id="SSF50978">
    <property type="entry name" value="WD40 repeat-like"/>
    <property type="match status" value="1"/>
</dbReference>
<dbReference type="PROSITE" id="PS50294">
    <property type="entry name" value="WD_REPEATS_REGION"/>
    <property type="match status" value="3"/>
</dbReference>
<evidence type="ECO:0000256" key="3">
    <source>
        <dbReference type="PROSITE-ProRule" id="PRU00221"/>
    </source>
</evidence>
<dbReference type="Gramene" id="Ma03_t23660.3">
    <property type="protein sequence ID" value="Ma03_p23660.3"/>
    <property type="gene ID" value="Ma03_g23660"/>
</dbReference>
<dbReference type="Gramene" id="Ma03_t23660.2">
    <property type="protein sequence ID" value="Ma03_p23660.2"/>
    <property type="gene ID" value="Ma03_g23660"/>
</dbReference>
<dbReference type="InterPro" id="IPR040324">
    <property type="entry name" value="WDR44/Dgr2"/>
</dbReference>
<organism evidence="5 6">
    <name type="scientific">Musa acuminata subsp. malaccensis</name>
    <name type="common">Wild banana</name>
    <name type="synonym">Musa malaccensis</name>
    <dbReference type="NCBI Taxonomy" id="214687"/>
    <lineage>
        <taxon>Eukaryota</taxon>
        <taxon>Viridiplantae</taxon>
        <taxon>Streptophyta</taxon>
        <taxon>Embryophyta</taxon>
        <taxon>Tracheophyta</taxon>
        <taxon>Spermatophyta</taxon>
        <taxon>Magnoliopsida</taxon>
        <taxon>Liliopsida</taxon>
        <taxon>Zingiberales</taxon>
        <taxon>Musaceae</taxon>
        <taxon>Musa</taxon>
    </lineage>
</organism>
<evidence type="ECO:0000256" key="1">
    <source>
        <dbReference type="ARBA" id="ARBA00022574"/>
    </source>
</evidence>
<feature type="repeat" description="WD" evidence="3">
    <location>
        <begin position="343"/>
        <end position="375"/>
    </location>
</feature>
<reference evidence="5" key="2">
    <citation type="submission" date="2021-05" db="UniProtKB">
        <authorList>
            <consortium name="EnsemblPlants"/>
        </authorList>
    </citation>
    <scope>IDENTIFICATION</scope>
    <source>
        <strain evidence="5">subsp. malaccensis</strain>
    </source>
</reference>
<dbReference type="Proteomes" id="UP000012960">
    <property type="component" value="Unplaced"/>
</dbReference>
<dbReference type="KEGG" id="mus:103979095"/>
<dbReference type="InterPro" id="IPR015943">
    <property type="entry name" value="WD40/YVTN_repeat-like_dom_sf"/>
</dbReference>
<dbReference type="EnsemblPlants" id="Ma03_t23660.5">
    <property type="protein sequence ID" value="Ma03_p23660.5"/>
    <property type="gene ID" value="Ma03_g23660"/>
</dbReference>
<feature type="repeat" description="WD" evidence="3">
    <location>
        <begin position="258"/>
        <end position="299"/>
    </location>
</feature>
<dbReference type="Pfam" id="PF00400">
    <property type="entry name" value="WD40"/>
    <property type="match status" value="3"/>
</dbReference>
<dbReference type="OrthoDB" id="408728at2759"/>
<dbReference type="EnsemblPlants" id="Ma03_t23660.4">
    <property type="protein sequence ID" value="Ma03_p23660.4"/>
    <property type="gene ID" value="Ma03_g23660"/>
</dbReference>
<dbReference type="Gramene" id="Ma03_t23660.5">
    <property type="protein sequence ID" value="Ma03_p23660.5"/>
    <property type="gene ID" value="Ma03_g23660"/>
</dbReference>
<evidence type="ECO:0000256" key="2">
    <source>
        <dbReference type="ARBA" id="ARBA00022737"/>
    </source>
</evidence>
<gene>
    <name evidence="4" type="ORF">GSMUA_194890.1</name>
</gene>
<dbReference type="PANTHER" id="PTHR14221">
    <property type="entry name" value="WD REPEAT DOMAIN 44"/>
    <property type="match status" value="1"/>
</dbReference>
<feature type="repeat" description="WD" evidence="3">
    <location>
        <begin position="383"/>
        <end position="425"/>
    </location>
</feature>
<dbReference type="EMBL" id="HG996468">
    <property type="protein sequence ID" value="CAG1851077.1"/>
    <property type="molecule type" value="Genomic_DNA"/>
</dbReference>
<dbReference type="EnsemblPlants" id="Ma03_t23660.3">
    <property type="protein sequence ID" value="Ma03_p23660.3"/>
    <property type="gene ID" value="Ma03_g23660"/>
</dbReference>
<dbReference type="EnsemblPlants" id="Ma03_t23660.2">
    <property type="protein sequence ID" value="Ma03_p23660.2"/>
    <property type="gene ID" value="Ma03_g23660"/>
</dbReference>
<keyword evidence="6" id="KW-1185">Reference proteome</keyword>
<reference evidence="4" key="1">
    <citation type="submission" date="2021-03" db="EMBL/GenBank/DDBJ databases">
        <authorList>
            <consortium name="Genoscope - CEA"/>
            <person name="William W."/>
        </authorList>
    </citation>
    <scope>NUCLEOTIDE SEQUENCE</scope>
    <source>
        <strain evidence="4">Doubled-haploid Pahang</strain>
    </source>
</reference>
<protein>
    <submittedName>
        <fullName evidence="4">(wild Malaysian banana) hypothetical protein</fullName>
    </submittedName>
</protein>
<dbReference type="Gramene" id="Ma03_t23660.4">
    <property type="protein sequence ID" value="Ma03_p23660.4"/>
    <property type="gene ID" value="Ma03_g23660"/>
</dbReference>
<dbReference type="Gramene" id="Ma03_t23660.1">
    <property type="protein sequence ID" value="Ma03_p23660.1"/>
    <property type="gene ID" value="Ma03_g23660"/>
</dbReference>
<dbReference type="SMART" id="SM00320">
    <property type="entry name" value="WD40"/>
    <property type="match status" value="6"/>
</dbReference>
<accession>A0A804IFH0</accession>
<dbReference type="EnsemblPlants" id="Ma03_t23660.1">
    <property type="protein sequence ID" value="Ma03_p23660.1"/>
    <property type="gene ID" value="Ma03_g23660"/>
</dbReference>
<dbReference type="AlphaFoldDB" id="A0A804IFH0"/>
<evidence type="ECO:0000313" key="4">
    <source>
        <dbReference type="EMBL" id="CAG1851077.1"/>
    </source>
</evidence>
<evidence type="ECO:0000313" key="6">
    <source>
        <dbReference type="Proteomes" id="UP000012960"/>
    </source>
</evidence>
<evidence type="ECO:0000313" key="5">
    <source>
        <dbReference type="EnsemblPlants" id="Ma03_p23660.1"/>
    </source>
</evidence>
<dbReference type="InterPro" id="IPR001680">
    <property type="entry name" value="WD40_rpt"/>
</dbReference>